<proteinExistence type="predicted"/>
<reference evidence="1" key="1">
    <citation type="journal article" date="2019" name="bioRxiv">
        <title>The Genome of the Zebra Mussel, Dreissena polymorpha: A Resource for Invasive Species Research.</title>
        <authorList>
            <person name="McCartney M.A."/>
            <person name="Auch B."/>
            <person name="Kono T."/>
            <person name="Mallez S."/>
            <person name="Zhang Y."/>
            <person name="Obille A."/>
            <person name="Becker A."/>
            <person name="Abrahante J.E."/>
            <person name="Garbe J."/>
            <person name="Badalamenti J.P."/>
            <person name="Herman A."/>
            <person name="Mangelson H."/>
            <person name="Liachko I."/>
            <person name="Sullivan S."/>
            <person name="Sone E.D."/>
            <person name="Koren S."/>
            <person name="Silverstein K.A.T."/>
            <person name="Beckman K.B."/>
            <person name="Gohl D.M."/>
        </authorList>
    </citation>
    <scope>NUCLEOTIDE SEQUENCE</scope>
    <source>
        <strain evidence="1">Duluth1</strain>
        <tissue evidence="1">Whole animal</tissue>
    </source>
</reference>
<keyword evidence="2" id="KW-1185">Reference proteome</keyword>
<name>A0A9D4K7Z3_DREPO</name>
<evidence type="ECO:0000313" key="2">
    <source>
        <dbReference type="Proteomes" id="UP000828390"/>
    </source>
</evidence>
<sequence>MSLQRLYIAHVQLCEVFSKDTSTVLLTEETSKFSSKYMGYDAADSNGTLWVLGLRDIETKSASYVDTP</sequence>
<dbReference type="Proteomes" id="UP000828390">
    <property type="component" value="Unassembled WGS sequence"/>
</dbReference>
<organism evidence="1 2">
    <name type="scientific">Dreissena polymorpha</name>
    <name type="common">Zebra mussel</name>
    <name type="synonym">Mytilus polymorpha</name>
    <dbReference type="NCBI Taxonomy" id="45954"/>
    <lineage>
        <taxon>Eukaryota</taxon>
        <taxon>Metazoa</taxon>
        <taxon>Spiralia</taxon>
        <taxon>Lophotrochozoa</taxon>
        <taxon>Mollusca</taxon>
        <taxon>Bivalvia</taxon>
        <taxon>Autobranchia</taxon>
        <taxon>Heteroconchia</taxon>
        <taxon>Euheterodonta</taxon>
        <taxon>Imparidentia</taxon>
        <taxon>Neoheterodontei</taxon>
        <taxon>Myida</taxon>
        <taxon>Dreissenoidea</taxon>
        <taxon>Dreissenidae</taxon>
        <taxon>Dreissena</taxon>
    </lineage>
</organism>
<reference evidence="1" key="2">
    <citation type="submission" date="2020-11" db="EMBL/GenBank/DDBJ databases">
        <authorList>
            <person name="McCartney M.A."/>
            <person name="Auch B."/>
            <person name="Kono T."/>
            <person name="Mallez S."/>
            <person name="Becker A."/>
            <person name="Gohl D.M."/>
            <person name="Silverstein K.A.T."/>
            <person name="Koren S."/>
            <person name="Bechman K.B."/>
            <person name="Herman A."/>
            <person name="Abrahante J.E."/>
            <person name="Garbe J."/>
        </authorList>
    </citation>
    <scope>NUCLEOTIDE SEQUENCE</scope>
    <source>
        <strain evidence="1">Duluth1</strain>
        <tissue evidence="1">Whole animal</tissue>
    </source>
</reference>
<accession>A0A9D4K7Z3</accession>
<comment type="caution">
    <text evidence="1">The sequence shown here is derived from an EMBL/GenBank/DDBJ whole genome shotgun (WGS) entry which is preliminary data.</text>
</comment>
<dbReference type="AlphaFoldDB" id="A0A9D4K7Z3"/>
<evidence type="ECO:0000313" key="1">
    <source>
        <dbReference type="EMBL" id="KAH3834800.1"/>
    </source>
</evidence>
<dbReference type="EMBL" id="JAIWYP010000004">
    <property type="protein sequence ID" value="KAH3834800.1"/>
    <property type="molecule type" value="Genomic_DNA"/>
</dbReference>
<gene>
    <name evidence="1" type="ORF">DPMN_108135</name>
</gene>
<protein>
    <submittedName>
        <fullName evidence="1">Uncharacterized protein</fullName>
    </submittedName>
</protein>